<accession>A0A142KBV9</accession>
<gene>
    <name evidence="1" type="primary">23</name>
    <name evidence="1" type="ORF">SEA_EMALYN_23</name>
</gene>
<proteinExistence type="predicted"/>
<dbReference type="RefSeq" id="YP_009301464.1">
    <property type="nucleotide sequence ID" value="NC_031234.1"/>
</dbReference>
<dbReference type="GeneID" id="29123878"/>
<organism evidence="1 2">
    <name type="scientific">Gordonia phage Emalyn</name>
    <dbReference type="NCBI Taxonomy" id="1821552"/>
    <lineage>
        <taxon>Viruses</taxon>
        <taxon>Duplodnaviria</taxon>
        <taxon>Heunggongvirae</taxon>
        <taxon>Uroviricota</taxon>
        <taxon>Caudoviricetes</taxon>
        <taxon>Emalynvirus</taxon>
        <taxon>Emalynvirus emalyn</taxon>
    </lineage>
</organism>
<protein>
    <submittedName>
        <fullName evidence="1">Uncharacterized protein</fullName>
    </submittedName>
</protein>
<dbReference type="OrthoDB" id="17962at10239"/>
<sequence>MFTAASMPMWVAILALVGTVVSPVIQGRINKNSPVNKADAAERFTRIAAGVADDYEELRAELRELKPLLQELIRLLDQVQCGEGPTITQIREIIAELRKKMY</sequence>
<dbReference type="KEGG" id="vg:29123878"/>
<dbReference type="EMBL" id="KU963260">
    <property type="protein sequence ID" value="AMS03592.1"/>
    <property type="molecule type" value="Genomic_DNA"/>
</dbReference>
<reference evidence="2" key="1">
    <citation type="submission" date="2016-03" db="EMBL/GenBank/DDBJ databases">
        <authorList>
            <person name="Ploux O."/>
        </authorList>
    </citation>
    <scope>NUCLEOTIDE SEQUENCE [LARGE SCALE GENOMIC DNA]</scope>
</reference>
<evidence type="ECO:0000313" key="2">
    <source>
        <dbReference type="Proteomes" id="UP000204189"/>
    </source>
</evidence>
<evidence type="ECO:0000313" key="1">
    <source>
        <dbReference type="EMBL" id="AMS03592.1"/>
    </source>
</evidence>
<name>A0A142KBV9_9CAUD</name>
<keyword evidence="2" id="KW-1185">Reference proteome</keyword>
<dbReference type="Proteomes" id="UP000204189">
    <property type="component" value="Segment"/>
</dbReference>